<keyword evidence="7 10" id="KW-0472">Membrane</keyword>
<dbReference type="GO" id="GO:0005886">
    <property type="term" value="C:plasma membrane"/>
    <property type="evidence" value="ECO:0007669"/>
    <property type="project" value="UniProtKB-SubCell"/>
</dbReference>
<keyword evidence="5 10" id="KW-0812">Transmembrane</keyword>
<dbReference type="InterPro" id="IPR016940">
    <property type="entry name" value="ComGC"/>
</dbReference>
<evidence type="ECO:0000313" key="11">
    <source>
        <dbReference type="EMBL" id="KAB7708778.1"/>
    </source>
</evidence>
<dbReference type="Proteomes" id="UP000429595">
    <property type="component" value="Unassembled WGS sequence"/>
</dbReference>
<dbReference type="NCBIfam" id="NF040999">
    <property type="entry name" value="pilin_ComGC"/>
    <property type="match status" value="1"/>
</dbReference>
<accession>A0A6I1FJC0</accession>
<evidence type="ECO:0000256" key="5">
    <source>
        <dbReference type="ARBA" id="ARBA00022692"/>
    </source>
</evidence>
<evidence type="ECO:0000256" key="9">
    <source>
        <dbReference type="ARBA" id="ARBA00043982"/>
    </source>
</evidence>
<dbReference type="Pfam" id="PF07963">
    <property type="entry name" value="N_methyl"/>
    <property type="match status" value="1"/>
</dbReference>
<dbReference type="GO" id="GO:0030420">
    <property type="term" value="P:establishment of competence for transformation"/>
    <property type="evidence" value="ECO:0007669"/>
    <property type="project" value="UniProtKB-KW"/>
</dbReference>
<name>A0A6I1FJC0_9BACI</name>
<dbReference type="PROSITE" id="PS00409">
    <property type="entry name" value="PROKAR_NTER_METHYL"/>
    <property type="match status" value="1"/>
</dbReference>
<dbReference type="Gene3D" id="3.30.700.10">
    <property type="entry name" value="Glycoprotein, Type 4 Pilin"/>
    <property type="match status" value="1"/>
</dbReference>
<comment type="caution">
    <text evidence="11">The sequence shown here is derived from an EMBL/GenBank/DDBJ whole genome shotgun (WGS) entry which is preliminary data.</text>
</comment>
<proteinExistence type="inferred from homology"/>
<evidence type="ECO:0000256" key="2">
    <source>
        <dbReference type="ARBA" id="ARBA00004241"/>
    </source>
</evidence>
<evidence type="ECO:0000256" key="1">
    <source>
        <dbReference type="ARBA" id="ARBA00004162"/>
    </source>
</evidence>
<evidence type="ECO:0000313" key="12">
    <source>
        <dbReference type="Proteomes" id="UP000429595"/>
    </source>
</evidence>
<comment type="similarity">
    <text evidence="9">Belongs to the ComGC family.</text>
</comment>
<dbReference type="InterPro" id="IPR045584">
    <property type="entry name" value="Pilin-like"/>
</dbReference>
<dbReference type="EMBL" id="WEIO01000001">
    <property type="protein sequence ID" value="KAB7708778.1"/>
    <property type="molecule type" value="Genomic_DNA"/>
</dbReference>
<organism evidence="11 12">
    <name type="scientific">Bacillus aerolatus</name>
    <dbReference type="NCBI Taxonomy" id="2653354"/>
    <lineage>
        <taxon>Bacteria</taxon>
        <taxon>Bacillati</taxon>
        <taxon>Bacillota</taxon>
        <taxon>Bacilli</taxon>
        <taxon>Bacillales</taxon>
        <taxon>Bacillaceae</taxon>
        <taxon>Bacillus</taxon>
    </lineage>
</organism>
<sequence>MAGSFAAHYLFIRRFSGDCYLLIGHAANVSNGRINLILEGEVVKKKKLRENESGFTLIEMMIVLLVISVLLFVAIPNVAKQSNNINSKGCTAFKHMVEGQVQAYRIDLKEFPNSIADMVTSGYLRSGETACPNGDTLEIGADGEVSIVK</sequence>
<protein>
    <submittedName>
        <fullName evidence="11">Prepilin-type N-terminal cleavage/methylation domain-containing protein</fullName>
    </submittedName>
</protein>
<feature type="transmembrane region" description="Helical" evidence="10">
    <location>
        <begin position="54"/>
        <end position="75"/>
    </location>
</feature>
<dbReference type="GO" id="GO:0009986">
    <property type="term" value="C:cell surface"/>
    <property type="evidence" value="ECO:0007669"/>
    <property type="project" value="UniProtKB-SubCell"/>
</dbReference>
<dbReference type="AlphaFoldDB" id="A0A6I1FJC0"/>
<evidence type="ECO:0000256" key="7">
    <source>
        <dbReference type="ARBA" id="ARBA00023136"/>
    </source>
</evidence>
<keyword evidence="8" id="KW-0178">Competence</keyword>
<evidence type="ECO:0000256" key="4">
    <source>
        <dbReference type="ARBA" id="ARBA00022481"/>
    </source>
</evidence>
<keyword evidence="4" id="KW-0488">Methylation</keyword>
<reference evidence="11 12" key="1">
    <citation type="submission" date="2019-10" db="EMBL/GenBank/DDBJ databases">
        <title>Bacillus aerolatum sp. nov., isolated from bioaerosol of sport playgrounds.</title>
        <authorList>
            <person name="Chen P."/>
            <person name="Zhang G."/>
        </authorList>
    </citation>
    <scope>NUCLEOTIDE SEQUENCE [LARGE SCALE GENOMIC DNA]</scope>
    <source>
        <strain evidence="11 12">CX253</strain>
    </source>
</reference>
<evidence type="ECO:0000256" key="3">
    <source>
        <dbReference type="ARBA" id="ARBA00022475"/>
    </source>
</evidence>
<evidence type="ECO:0000256" key="10">
    <source>
        <dbReference type="SAM" id="Phobius"/>
    </source>
</evidence>
<gene>
    <name evidence="11" type="ORF">F9802_01105</name>
</gene>
<evidence type="ECO:0000256" key="6">
    <source>
        <dbReference type="ARBA" id="ARBA00022989"/>
    </source>
</evidence>
<dbReference type="NCBIfam" id="TIGR02532">
    <property type="entry name" value="IV_pilin_GFxxxE"/>
    <property type="match status" value="1"/>
</dbReference>
<comment type="subcellular location">
    <subcellularLocation>
        <location evidence="1">Cell membrane</location>
        <topology evidence="1">Single-pass membrane protein</topology>
    </subcellularLocation>
    <subcellularLocation>
        <location evidence="2">Cell surface</location>
    </subcellularLocation>
</comment>
<keyword evidence="12" id="KW-1185">Reference proteome</keyword>
<dbReference type="InterPro" id="IPR012902">
    <property type="entry name" value="N_methyl_site"/>
</dbReference>
<keyword evidence="6 10" id="KW-1133">Transmembrane helix</keyword>
<evidence type="ECO:0000256" key="8">
    <source>
        <dbReference type="ARBA" id="ARBA00023287"/>
    </source>
</evidence>
<dbReference type="SUPFAM" id="SSF54523">
    <property type="entry name" value="Pili subunits"/>
    <property type="match status" value="1"/>
</dbReference>
<keyword evidence="3" id="KW-1003">Cell membrane</keyword>